<reference evidence="1 2" key="1">
    <citation type="submission" date="2016-06" db="EMBL/GenBank/DDBJ databases">
        <authorList>
            <person name="Kjaerup R.B."/>
            <person name="Dalgaard T.S."/>
            <person name="Juul-Madsen H.R."/>
        </authorList>
    </citation>
    <scope>NUCLEOTIDE SEQUENCE [LARGE SCALE GENOMIC DNA]</scope>
    <source>
        <strain evidence="1 2">DSM 44871</strain>
    </source>
</reference>
<dbReference type="AlphaFoldDB" id="A0A1C5ABV5"/>
<proteinExistence type="predicted"/>
<organism evidence="1 2">
    <name type="scientific">Micromonospora saelicesensis</name>
    <dbReference type="NCBI Taxonomy" id="285676"/>
    <lineage>
        <taxon>Bacteria</taxon>
        <taxon>Bacillati</taxon>
        <taxon>Actinomycetota</taxon>
        <taxon>Actinomycetes</taxon>
        <taxon>Micromonosporales</taxon>
        <taxon>Micromonosporaceae</taxon>
        <taxon>Micromonospora</taxon>
    </lineage>
</organism>
<name>A0A1C5ABV5_9ACTN</name>
<dbReference type="EMBL" id="FMCR01000009">
    <property type="protein sequence ID" value="SCF42629.1"/>
    <property type="molecule type" value="Genomic_DNA"/>
</dbReference>
<protein>
    <submittedName>
        <fullName evidence="1">Uncharacterized protein</fullName>
    </submittedName>
</protein>
<sequence>MTEQETARVPGSREGRRTVIPHLKDLVYLHSGFEVPARFTPDFVRLHDGHWNVAERDWEAIVVLVLDTDAVSPRADGWRAVKQAVEAAVDFLVDDQIWPWCPICKRGTSAGRMEQDHDR</sequence>
<evidence type="ECO:0000313" key="1">
    <source>
        <dbReference type="EMBL" id="SCF42629.1"/>
    </source>
</evidence>
<accession>A0A1C5ABV5</accession>
<dbReference type="RefSeq" id="WP_141710504.1">
    <property type="nucleotide sequence ID" value="NZ_FMCR01000009.1"/>
</dbReference>
<evidence type="ECO:0000313" key="2">
    <source>
        <dbReference type="Proteomes" id="UP000198864"/>
    </source>
</evidence>
<dbReference type="Proteomes" id="UP000198864">
    <property type="component" value="Unassembled WGS sequence"/>
</dbReference>
<dbReference type="STRING" id="285676.GA0070561_6624"/>
<gene>
    <name evidence="1" type="ORF">GA0070561_6624</name>
</gene>